<gene>
    <name evidence="9" type="primary">LOC127749846</name>
</gene>
<dbReference type="GO" id="GO:0005886">
    <property type="term" value="C:plasma membrane"/>
    <property type="evidence" value="ECO:0007669"/>
    <property type="project" value="UniProtKB-SubCell"/>
</dbReference>
<keyword evidence="5" id="KW-1133">Transmembrane helix</keyword>
<dbReference type="PANTHER" id="PTHR21421:SF29">
    <property type="entry name" value="GUSTATORY RECEPTOR 5A FOR TREHALOSE-RELATED"/>
    <property type="match status" value="1"/>
</dbReference>
<name>A0A9C6U998_FRAOC</name>
<accession>A0A9C6U998</accession>
<evidence type="ECO:0000256" key="7">
    <source>
        <dbReference type="ARBA" id="ARBA00023170"/>
    </source>
</evidence>
<dbReference type="RefSeq" id="XP_052125664.1">
    <property type="nucleotide sequence ID" value="XM_052269704.1"/>
</dbReference>
<keyword evidence="8" id="KW-1185">Reference proteome</keyword>
<dbReference type="PANTHER" id="PTHR21421">
    <property type="entry name" value="GUSTATORY RECEPTOR"/>
    <property type="match status" value="1"/>
</dbReference>
<sequence length="93" mass="10292">MLRSAAVVLSASCIPEESKAVKRVLYAVPTKQYSEEVQRFLTQVTTDEIALTGLGLFSITRSFILTMLGTIATYEILLVQMYRTSGSEQLPLC</sequence>
<organism evidence="8 9">
    <name type="scientific">Frankliniella occidentalis</name>
    <name type="common">Western flower thrips</name>
    <name type="synonym">Euthrips occidentalis</name>
    <dbReference type="NCBI Taxonomy" id="133901"/>
    <lineage>
        <taxon>Eukaryota</taxon>
        <taxon>Metazoa</taxon>
        <taxon>Ecdysozoa</taxon>
        <taxon>Arthropoda</taxon>
        <taxon>Hexapoda</taxon>
        <taxon>Insecta</taxon>
        <taxon>Pterygota</taxon>
        <taxon>Neoptera</taxon>
        <taxon>Paraneoptera</taxon>
        <taxon>Thysanoptera</taxon>
        <taxon>Terebrantia</taxon>
        <taxon>Thripoidea</taxon>
        <taxon>Thripidae</taxon>
        <taxon>Frankliniella</taxon>
    </lineage>
</organism>
<evidence type="ECO:0000256" key="5">
    <source>
        <dbReference type="ARBA" id="ARBA00022989"/>
    </source>
</evidence>
<dbReference type="Pfam" id="PF06151">
    <property type="entry name" value="Trehalose_recp"/>
    <property type="match status" value="1"/>
</dbReference>
<evidence type="ECO:0000256" key="3">
    <source>
        <dbReference type="ARBA" id="ARBA00022475"/>
    </source>
</evidence>
<evidence type="ECO:0000256" key="4">
    <source>
        <dbReference type="ARBA" id="ARBA00022692"/>
    </source>
</evidence>
<dbReference type="OrthoDB" id="5800391at2759"/>
<evidence type="ECO:0000256" key="2">
    <source>
        <dbReference type="ARBA" id="ARBA00005327"/>
    </source>
</evidence>
<proteinExistence type="inferred from homology"/>
<comment type="subcellular location">
    <subcellularLocation>
        <location evidence="1">Cell membrane</location>
        <topology evidence="1">Multi-pass membrane protein</topology>
    </subcellularLocation>
</comment>
<dbReference type="GO" id="GO:0050916">
    <property type="term" value="P:sensory perception of sweet taste"/>
    <property type="evidence" value="ECO:0007669"/>
    <property type="project" value="UniProtKB-ARBA"/>
</dbReference>
<keyword evidence="6" id="KW-0472">Membrane</keyword>
<dbReference type="AlphaFoldDB" id="A0A9C6U998"/>
<keyword evidence="7" id="KW-0675">Receptor</keyword>
<keyword evidence="3" id="KW-1003">Cell membrane</keyword>
<evidence type="ECO:0000256" key="6">
    <source>
        <dbReference type="ARBA" id="ARBA00023136"/>
    </source>
</evidence>
<keyword evidence="4" id="KW-0812">Transmembrane</keyword>
<reference evidence="9" key="1">
    <citation type="submission" date="2025-08" db="UniProtKB">
        <authorList>
            <consortium name="RefSeq"/>
        </authorList>
    </citation>
    <scope>IDENTIFICATION</scope>
    <source>
        <tissue evidence="9">Whole organism</tissue>
    </source>
</reference>
<evidence type="ECO:0000313" key="8">
    <source>
        <dbReference type="Proteomes" id="UP000504606"/>
    </source>
</evidence>
<protein>
    <submittedName>
        <fullName evidence="9">Gustatory receptor 5a for trehalose-like</fullName>
    </submittedName>
</protein>
<comment type="similarity">
    <text evidence="2">Belongs to the insect chemoreceptor superfamily. Gustatory receptor (GR) family. Gr5a subfamily.</text>
</comment>
<evidence type="ECO:0000313" key="9">
    <source>
        <dbReference type="RefSeq" id="XP_052125664.1"/>
    </source>
</evidence>
<dbReference type="GO" id="GO:0008527">
    <property type="term" value="F:taste receptor activity"/>
    <property type="evidence" value="ECO:0007669"/>
    <property type="project" value="InterPro"/>
</dbReference>
<dbReference type="KEGG" id="foc:127749846"/>
<dbReference type="GeneID" id="127749846"/>
<dbReference type="InterPro" id="IPR009318">
    <property type="entry name" value="Gustatory_rcpt"/>
</dbReference>
<dbReference type="Proteomes" id="UP000504606">
    <property type="component" value="Unplaced"/>
</dbReference>
<evidence type="ECO:0000256" key="1">
    <source>
        <dbReference type="ARBA" id="ARBA00004651"/>
    </source>
</evidence>